<protein>
    <recommendedName>
        <fullName evidence="16">Cytochrome c oxidase subunit 2</fullName>
        <ecNumber evidence="16">7.1.1.9</ecNumber>
    </recommendedName>
</protein>
<sequence>MMKQWRLVSLVSLLALLLGGCGKDFQSTLIPQGEVAKMQYDLLLLSTAIMVLVVLVVTAIFIYVVVKFRQKKGQENYIPKQVEGNHKLEIIWTVIPILLLLVLAVPTVTYTFKLADVKPAQKQKLDKDTIVIDVSARLYWWEFAYKNEKIVTSQDMVIPTGKKVYLNLKGADIKHAFWVPSLAGKIDTNPDNVNMMWLKADNPGTYNGFCTELCGPSHALMQFKVKAVSPEEYEAWTASMNKLDGKQETASAQAEEGKEIFQKSCIGCHAVDANDARPAAARIAPNLANFGDRELVAGIVENNEENVKQWLKDPEGMKPGNLMTGKYGNLTDEQVDALTAYLLGLKAEK</sequence>
<evidence type="ECO:0000259" key="20">
    <source>
        <dbReference type="PROSITE" id="PS51007"/>
    </source>
</evidence>
<evidence type="ECO:0000256" key="17">
    <source>
        <dbReference type="SAM" id="Phobius"/>
    </source>
</evidence>
<dbReference type="InterPro" id="IPR036909">
    <property type="entry name" value="Cyt_c-like_dom_sf"/>
</dbReference>
<name>A0ABT6GZP9_9BACI</name>
<dbReference type="Pfam" id="PF00116">
    <property type="entry name" value="COX2"/>
    <property type="match status" value="1"/>
</dbReference>
<feature type="domain" description="Cytochrome oxidase subunit II transmembrane region profile" evidence="19">
    <location>
        <begin position="17"/>
        <end position="118"/>
    </location>
</feature>
<keyword evidence="11 16" id="KW-0186">Copper</keyword>
<dbReference type="Proteomes" id="UP001218246">
    <property type="component" value="Unassembled WGS sequence"/>
</dbReference>
<evidence type="ECO:0000256" key="15">
    <source>
        <dbReference type="RuleBase" id="RU000456"/>
    </source>
</evidence>
<evidence type="ECO:0000313" key="22">
    <source>
        <dbReference type="Proteomes" id="UP001218246"/>
    </source>
</evidence>
<keyword evidence="7 14" id="KW-0479">Metal-binding</keyword>
<dbReference type="SUPFAM" id="SSF49503">
    <property type="entry name" value="Cupredoxins"/>
    <property type="match status" value="1"/>
</dbReference>
<evidence type="ECO:0000313" key="21">
    <source>
        <dbReference type="EMBL" id="MDG5752476.1"/>
    </source>
</evidence>
<evidence type="ECO:0000256" key="13">
    <source>
        <dbReference type="ARBA" id="ARBA00024688"/>
    </source>
</evidence>
<comment type="catalytic activity">
    <reaction evidence="16">
        <text>4 Fe(II)-[cytochrome c] + O2 + 8 H(+)(in) = 4 Fe(III)-[cytochrome c] + 2 H2O + 4 H(+)(out)</text>
        <dbReference type="Rhea" id="RHEA:11436"/>
        <dbReference type="Rhea" id="RHEA-COMP:10350"/>
        <dbReference type="Rhea" id="RHEA-COMP:14399"/>
        <dbReference type="ChEBI" id="CHEBI:15377"/>
        <dbReference type="ChEBI" id="CHEBI:15378"/>
        <dbReference type="ChEBI" id="CHEBI:15379"/>
        <dbReference type="ChEBI" id="CHEBI:29033"/>
        <dbReference type="ChEBI" id="CHEBI:29034"/>
        <dbReference type="EC" id="7.1.1.9"/>
    </reaction>
</comment>
<evidence type="ECO:0000256" key="2">
    <source>
        <dbReference type="ARBA" id="ARBA00007866"/>
    </source>
</evidence>
<evidence type="ECO:0000256" key="6">
    <source>
        <dbReference type="ARBA" id="ARBA00022692"/>
    </source>
</evidence>
<dbReference type="InterPro" id="IPR009056">
    <property type="entry name" value="Cyt_c-like_dom"/>
</dbReference>
<comment type="subcellular location">
    <subcellularLocation>
        <location evidence="15">Cell membrane</location>
        <topology evidence="15">Multi-pass membrane protein</topology>
    </subcellularLocation>
    <subcellularLocation>
        <location evidence="1">Membrane</location>
        <topology evidence="1">Multi-pass membrane protein</topology>
    </subcellularLocation>
</comment>
<evidence type="ECO:0000256" key="8">
    <source>
        <dbReference type="ARBA" id="ARBA00022982"/>
    </source>
</evidence>
<evidence type="ECO:0000259" key="19">
    <source>
        <dbReference type="PROSITE" id="PS50999"/>
    </source>
</evidence>
<dbReference type="InterPro" id="IPR008972">
    <property type="entry name" value="Cupredoxin"/>
</dbReference>
<dbReference type="InterPro" id="IPR045187">
    <property type="entry name" value="CcO_II"/>
</dbReference>
<dbReference type="SUPFAM" id="SSF46626">
    <property type="entry name" value="Cytochrome c"/>
    <property type="match status" value="1"/>
</dbReference>
<evidence type="ECO:0000259" key="18">
    <source>
        <dbReference type="PROSITE" id="PS50857"/>
    </source>
</evidence>
<accession>A0ABT6GZP9</accession>
<evidence type="ECO:0000256" key="12">
    <source>
        <dbReference type="ARBA" id="ARBA00023136"/>
    </source>
</evidence>
<feature type="domain" description="Cytochrome c" evidence="20">
    <location>
        <begin position="252"/>
        <end position="346"/>
    </location>
</feature>
<keyword evidence="22" id="KW-1185">Reference proteome</keyword>
<dbReference type="Pfam" id="PF02790">
    <property type="entry name" value="COX2_TM"/>
    <property type="match status" value="1"/>
</dbReference>
<dbReference type="Gene3D" id="2.60.40.420">
    <property type="entry name" value="Cupredoxins - blue copper proteins"/>
    <property type="match status" value="1"/>
</dbReference>
<keyword evidence="12 17" id="KW-0472">Membrane</keyword>
<keyword evidence="10 14" id="KW-0408">Iron</keyword>
<comment type="cofactor">
    <cofactor evidence="16">
        <name>Cu cation</name>
        <dbReference type="ChEBI" id="CHEBI:23378"/>
    </cofactor>
    <text evidence="16">Binds a copper A center.</text>
</comment>
<comment type="similarity">
    <text evidence="2 15">Belongs to the cytochrome c oxidase subunit 2 family.</text>
</comment>
<dbReference type="SUPFAM" id="SSF81464">
    <property type="entry name" value="Cytochrome c oxidase subunit II-like, transmembrane region"/>
    <property type="match status" value="1"/>
</dbReference>
<dbReference type="EC" id="7.1.1.9" evidence="16"/>
<evidence type="ECO:0000256" key="5">
    <source>
        <dbReference type="ARBA" id="ARBA00022660"/>
    </source>
</evidence>
<dbReference type="InterPro" id="IPR034236">
    <property type="entry name" value="CuRO_CcO_Caa3_II"/>
</dbReference>
<evidence type="ECO:0000256" key="7">
    <source>
        <dbReference type="ARBA" id="ARBA00022723"/>
    </source>
</evidence>
<reference evidence="21 22" key="1">
    <citation type="submission" date="2023-04" db="EMBL/GenBank/DDBJ databases">
        <title>Ectobacillus antri isolated from activated sludge.</title>
        <authorList>
            <person name="Yan P."/>
            <person name="Liu X."/>
        </authorList>
    </citation>
    <scope>NUCLEOTIDE SEQUENCE [LARGE SCALE GENOMIC DNA]</scope>
    <source>
        <strain evidence="21 22">C18H</strain>
    </source>
</reference>
<organism evidence="21 22">
    <name type="scientific">Ectobacillus antri</name>
    <dbReference type="NCBI Taxonomy" id="2486280"/>
    <lineage>
        <taxon>Bacteria</taxon>
        <taxon>Bacillati</taxon>
        <taxon>Bacillota</taxon>
        <taxon>Bacilli</taxon>
        <taxon>Bacillales</taxon>
        <taxon>Bacillaceae</taxon>
        <taxon>Ectobacillus</taxon>
    </lineage>
</organism>
<keyword evidence="4 14" id="KW-0349">Heme</keyword>
<dbReference type="PRINTS" id="PR01166">
    <property type="entry name" value="CYCOXIDASEII"/>
</dbReference>
<keyword evidence="9 17" id="KW-1133">Transmembrane helix</keyword>
<dbReference type="EMBL" id="JARULN010000001">
    <property type="protein sequence ID" value="MDG5752476.1"/>
    <property type="molecule type" value="Genomic_DNA"/>
</dbReference>
<dbReference type="CDD" id="cd04213">
    <property type="entry name" value="CuRO_CcO_Caa3_II"/>
    <property type="match status" value="1"/>
</dbReference>
<evidence type="ECO:0000256" key="4">
    <source>
        <dbReference type="ARBA" id="ARBA00022617"/>
    </source>
</evidence>
<dbReference type="PROSITE" id="PS51007">
    <property type="entry name" value="CYTC"/>
    <property type="match status" value="1"/>
</dbReference>
<evidence type="ECO:0000256" key="14">
    <source>
        <dbReference type="PROSITE-ProRule" id="PRU00433"/>
    </source>
</evidence>
<feature type="transmembrane region" description="Helical" evidence="17">
    <location>
        <begin position="42"/>
        <end position="66"/>
    </location>
</feature>
<dbReference type="PANTHER" id="PTHR22888:SF10">
    <property type="entry name" value="CYTOCHROME C OXIDASE SUBUNIT 2"/>
    <property type="match status" value="1"/>
</dbReference>
<dbReference type="NCBIfam" id="TIGR02866">
    <property type="entry name" value="CoxB"/>
    <property type="match status" value="1"/>
</dbReference>
<keyword evidence="6 15" id="KW-0812">Transmembrane</keyword>
<dbReference type="PROSITE" id="PS50999">
    <property type="entry name" value="COX2_TM"/>
    <property type="match status" value="1"/>
</dbReference>
<dbReference type="PROSITE" id="PS51257">
    <property type="entry name" value="PROKAR_LIPOPROTEIN"/>
    <property type="match status" value="1"/>
</dbReference>
<evidence type="ECO:0000256" key="11">
    <source>
        <dbReference type="ARBA" id="ARBA00023008"/>
    </source>
</evidence>
<dbReference type="Pfam" id="PF00034">
    <property type="entry name" value="Cytochrom_C"/>
    <property type="match status" value="1"/>
</dbReference>
<comment type="function">
    <text evidence="13 16">Subunits I and II form the functional core of the enzyme complex. Electrons originating in cytochrome c are transferred via heme a and Cu(A) to the binuclear center formed by heme a3 and Cu(B).</text>
</comment>
<dbReference type="Gene3D" id="1.10.287.90">
    <property type="match status" value="1"/>
</dbReference>
<dbReference type="InterPro" id="IPR002429">
    <property type="entry name" value="CcO_II-like_C"/>
</dbReference>
<proteinExistence type="inferred from homology"/>
<feature type="transmembrane region" description="Helical" evidence="17">
    <location>
        <begin position="90"/>
        <end position="112"/>
    </location>
</feature>
<comment type="caution">
    <text evidence="21">The sequence shown here is derived from an EMBL/GenBank/DDBJ whole genome shotgun (WGS) entry which is preliminary data.</text>
</comment>
<keyword evidence="8 15" id="KW-0249">Electron transport</keyword>
<dbReference type="RefSeq" id="WP_124564912.1">
    <property type="nucleotide sequence ID" value="NZ_JARRRY010000001.1"/>
</dbReference>
<gene>
    <name evidence="21" type="primary">coxB</name>
    <name evidence="21" type="ORF">P6P90_00485</name>
</gene>
<feature type="domain" description="Cytochrome oxidase subunit II copper A binding" evidence="18">
    <location>
        <begin position="127"/>
        <end position="239"/>
    </location>
</feature>
<dbReference type="PANTHER" id="PTHR22888">
    <property type="entry name" value="CYTOCHROME C OXIDASE, SUBUNIT II"/>
    <property type="match status" value="1"/>
</dbReference>
<dbReference type="InterPro" id="IPR036257">
    <property type="entry name" value="Cyt_c_oxidase_su2_TM_sf"/>
</dbReference>
<dbReference type="InterPro" id="IPR011759">
    <property type="entry name" value="Cyt_c_oxidase_su2_TM_dom"/>
</dbReference>
<dbReference type="PROSITE" id="PS50857">
    <property type="entry name" value="COX2_CUA"/>
    <property type="match status" value="1"/>
</dbReference>
<keyword evidence="3 15" id="KW-0813">Transport</keyword>
<evidence type="ECO:0000256" key="16">
    <source>
        <dbReference type="RuleBase" id="RU004024"/>
    </source>
</evidence>
<dbReference type="InterPro" id="IPR014222">
    <property type="entry name" value="Cyt_c_oxidase_su2"/>
</dbReference>
<evidence type="ECO:0000256" key="1">
    <source>
        <dbReference type="ARBA" id="ARBA00004141"/>
    </source>
</evidence>
<evidence type="ECO:0000256" key="10">
    <source>
        <dbReference type="ARBA" id="ARBA00023004"/>
    </source>
</evidence>
<evidence type="ECO:0000256" key="3">
    <source>
        <dbReference type="ARBA" id="ARBA00022448"/>
    </source>
</evidence>
<evidence type="ECO:0000256" key="9">
    <source>
        <dbReference type="ARBA" id="ARBA00022989"/>
    </source>
</evidence>
<keyword evidence="5 15" id="KW-0679">Respiratory chain</keyword>